<feature type="compositionally biased region" description="Polar residues" evidence="1">
    <location>
        <begin position="11"/>
        <end position="34"/>
    </location>
</feature>
<evidence type="ECO:0000313" key="3">
    <source>
        <dbReference type="Proteomes" id="UP001153269"/>
    </source>
</evidence>
<feature type="region of interest" description="Disordered" evidence="1">
    <location>
        <begin position="1"/>
        <end position="161"/>
    </location>
</feature>
<dbReference type="Proteomes" id="UP001153269">
    <property type="component" value="Unassembled WGS sequence"/>
</dbReference>
<feature type="compositionally biased region" description="Basic and acidic residues" evidence="1">
    <location>
        <begin position="106"/>
        <end position="129"/>
    </location>
</feature>
<protein>
    <submittedName>
        <fullName evidence="2">Uncharacterized protein</fullName>
    </submittedName>
</protein>
<proteinExistence type="predicted"/>
<sequence length="161" mass="17629">MLIHAPCLGRQKQNIDSARSSNEKSMGVRNSSVLRQRQGTGGQGGRKRGISGEHSIALVTGNALVPPGVVPVPSRQDSNQTRRPCGVGSPQRLETELPTSPGRSQDQADKGRGRVELMKGRDVQTECGRRRVPLAGRTRDEDVNKLSPDADWLRKEKDDER</sequence>
<gene>
    <name evidence="2" type="ORF">PLEPLA_LOCUS41417</name>
</gene>
<dbReference type="EMBL" id="CADEAL010004180">
    <property type="protein sequence ID" value="CAB1453661.1"/>
    <property type="molecule type" value="Genomic_DNA"/>
</dbReference>
<evidence type="ECO:0000313" key="2">
    <source>
        <dbReference type="EMBL" id="CAB1453661.1"/>
    </source>
</evidence>
<reference evidence="2" key="1">
    <citation type="submission" date="2020-03" db="EMBL/GenBank/DDBJ databases">
        <authorList>
            <person name="Weist P."/>
        </authorList>
    </citation>
    <scope>NUCLEOTIDE SEQUENCE</scope>
</reference>
<name>A0A9N7Z7T8_PLEPL</name>
<evidence type="ECO:0000256" key="1">
    <source>
        <dbReference type="SAM" id="MobiDB-lite"/>
    </source>
</evidence>
<accession>A0A9N7Z7T8</accession>
<comment type="caution">
    <text evidence="2">The sequence shown here is derived from an EMBL/GenBank/DDBJ whole genome shotgun (WGS) entry which is preliminary data.</text>
</comment>
<organism evidence="2 3">
    <name type="scientific">Pleuronectes platessa</name>
    <name type="common">European plaice</name>
    <dbReference type="NCBI Taxonomy" id="8262"/>
    <lineage>
        <taxon>Eukaryota</taxon>
        <taxon>Metazoa</taxon>
        <taxon>Chordata</taxon>
        <taxon>Craniata</taxon>
        <taxon>Vertebrata</taxon>
        <taxon>Euteleostomi</taxon>
        <taxon>Actinopterygii</taxon>
        <taxon>Neopterygii</taxon>
        <taxon>Teleostei</taxon>
        <taxon>Neoteleostei</taxon>
        <taxon>Acanthomorphata</taxon>
        <taxon>Carangaria</taxon>
        <taxon>Pleuronectiformes</taxon>
        <taxon>Pleuronectoidei</taxon>
        <taxon>Pleuronectidae</taxon>
        <taxon>Pleuronectes</taxon>
    </lineage>
</organism>
<keyword evidence="3" id="KW-1185">Reference proteome</keyword>
<dbReference type="AlphaFoldDB" id="A0A9N7Z7T8"/>
<feature type="compositionally biased region" description="Basic and acidic residues" evidence="1">
    <location>
        <begin position="151"/>
        <end position="161"/>
    </location>
</feature>